<evidence type="ECO:0000256" key="4">
    <source>
        <dbReference type="ARBA" id="ARBA00022989"/>
    </source>
</evidence>
<feature type="transmembrane region" description="Helical" evidence="6">
    <location>
        <begin position="446"/>
        <end position="466"/>
    </location>
</feature>
<gene>
    <name evidence="7" type="ORF">RJ641_032398</name>
</gene>
<keyword evidence="5 6" id="KW-0472">Membrane</keyword>
<accession>A0AAN8VRH8</accession>
<dbReference type="InterPro" id="IPR018456">
    <property type="entry name" value="PTR2_symporter_CS"/>
</dbReference>
<feature type="transmembrane region" description="Helical" evidence="6">
    <location>
        <begin position="332"/>
        <end position="353"/>
    </location>
</feature>
<evidence type="ECO:0000313" key="7">
    <source>
        <dbReference type="EMBL" id="KAK6938890.1"/>
    </source>
</evidence>
<feature type="transmembrane region" description="Helical" evidence="6">
    <location>
        <begin position="183"/>
        <end position="206"/>
    </location>
</feature>
<dbReference type="Pfam" id="PF00854">
    <property type="entry name" value="PTR2"/>
    <property type="match status" value="1"/>
</dbReference>
<dbReference type="Gene3D" id="1.20.1250.20">
    <property type="entry name" value="MFS general substrate transporter like domains"/>
    <property type="match status" value="1"/>
</dbReference>
<feature type="transmembrane region" description="Helical" evidence="6">
    <location>
        <begin position="142"/>
        <end position="162"/>
    </location>
</feature>
<keyword evidence="8" id="KW-1185">Reference proteome</keyword>
<dbReference type="SUPFAM" id="SSF103473">
    <property type="entry name" value="MFS general substrate transporter"/>
    <property type="match status" value="1"/>
</dbReference>
<evidence type="ECO:0000256" key="3">
    <source>
        <dbReference type="ARBA" id="ARBA00022692"/>
    </source>
</evidence>
<proteinExistence type="inferred from homology"/>
<dbReference type="AlphaFoldDB" id="A0AAN8VRH8"/>
<evidence type="ECO:0000256" key="2">
    <source>
        <dbReference type="ARBA" id="ARBA00005982"/>
    </source>
</evidence>
<evidence type="ECO:0000256" key="5">
    <source>
        <dbReference type="ARBA" id="ARBA00023136"/>
    </source>
</evidence>
<feature type="transmembrane region" description="Helical" evidence="6">
    <location>
        <begin position="38"/>
        <end position="57"/>
    </location>
</feature>
<feature type="transmembrane region" description="Helical" evidence="6">
    <location>
        <begin position="212"/>
        <end position="231"/>
    </location>
</feature>
<dbReference type="GO" id="GO:0022857">
    <property type="term" value="F:transmembrane transporter activity"/>
    <property type="evidence" value="ECO:0007669"/>
    <property type="project" value="InterPro"/>
</dbReference>
<evidence type="ECO:0000256" key="1">
    <source>
        <dbReference type="ARBA" id="ARBA00004141"/>
    </source>
</evidence>
<reference evidence="7 8" key="1">
    <citation type="submission" date="2023-12" db="EMBL/GenBank/DDBJ databases">
        <title>A high-quality genome assembly for Dillenia turbinata (Dilleniales).</title>
        <authorList>
            <person name="Chanderbali A."/>
        </authorList>
    </citation>
    <scope>NUCLEOTIDE SEQUENCE [LARGE SCALE GENOMIC DNA]</scope>
    <source>
        <strain evidence="7">LSX21</strain>
        <tissue evidence="7">Leaf</tissue>
    </source>
</reference>
<dbReference type="CDD" id="cd17351">
    <property type="entry name" value="MFS_NPF"/>
    <property type="match status" value="1"/>
</dbReference>
<dbReference type="GO" id="GO:0006857">
    <property type="term" value="P:oligopeptide transport"/>
    <property type="evidence" value="ECO:0007669"/>
    <property type="project" value="InterPro"/>
</dbReference>
<feature type="transmembrane region" description="Helical" evidence="6">
    <location>
        <begin position="478"/>
        <end position="497"/>
    </location>
</feature>
<comment type="similarity">
    <text evidence="2">Belongs to the major facilitator superfamily. Proton-dependent oligopeptide transporter (POT/PTR) (TC 2.A.17) family.</text>
</comment>
<evidence type="ECO:0000256" key="6">
    <source>
        <dbReference type="SAM" id="Phobius"/>
    </source>
</evidence>
<keyword evidence="3 6" id="KW-0812">Transmembrane</keyword>
<dbReference type="InterPro" id="IPR000109">
    <property type="entry name" value="POT_fam"/>
</dbReference>
<dbReference type="GO" id="GO:0016020">
    <property type="term" value="C:membrane"/>
    <property type="evidence" value="ECO:0007669"/>
    <property type="project" value="UniProtKB-SubCell"/>
</dbReference>
<organism evidence="7 8">
    <name type="scientific">Dillenia turbinata</name>
    <dbReference type="NCBI Taxonomy" id="194707"/>
    <lineage>
        <taxon>Eukaryota</taxon>
        <taxon>Viridiplantae</taxon>
        <taxon>Streptophyta</taxon>
        <taxon>Embryophyta</taxon>
        <taxon>Tracheophyta</taxon>
        <taxon>Spermatophyta</taxon>
        <taxon>Magnoliopsida</taxon>
        <taxon>eudicotyledons</taxon>
        <taxon>Gunneridae</taxon>
        <taxon>Pentapetalae</taxon>
        <taxon>Dilleniales</taxon>
        <taxon>Dilleniaceae</taxon>
        <taxon>Dillenia</taxon>
    </lineage>
</organism>
<feature type="transmembrane region" description="Helical" evidence="6">
    <location>
        <begin position="528"/>
        <end position="551"/>
    </location>
</feature>
<feature type="transmembrane region" description="Helical" evidence="6">
    <location>
        <begin position="373"/>
        <end position="390"/>
    </location>
</feature>
<dbReference type="EMBL" id="JBAMMX010000006">
    <property type="protein sequence ID" value="KAK6938890.1"/>
    <property type="molecule type" value="Genomic_DNA"/>
</dbReference>
<dbReference type="PROSITE" id="PS01022">
    <property type="entry name" value="PTR2_1"/>
    <property type="match status" value="1"/>
</dbReference>
<feature type="transmembrane region" description="Helical" evidence="6">
    <location>
        <begin position="411"/>
        <end position="431"/>
    </location>
</feature>
<sequence length="585" mass="65724">MVDTNVVTNGSVDYRGRIADKQTTGGWKASPFIIVNEVVERISFFAIAVNMVLYLVTEMHQPIPTAATHVNDWVGASYCLTILGAFLADAYLGRYRTIIIFTSIYALGMVLMTIAGSVDSLRPPPCTTKPCTPAQATTGQNIYLSIGLGLIALGTGGIKPCVSSFGADQFDEADPKEAERKYAFFNWFFFAINMGVILGLTVMVYMQQQKGWGWGYGIPTVFTLLSILILVSGHRFYRYKKPMGSAFTRFAQVIVASLRNHFNGVKVRPETKLYEAKTQESDIFGARKIPHTMQFRLLDKAAVITDPEEETTNRWKLCTVTQVEEFKCIVRVLPIWFSTIVFALCFAQNSTFFVTQARFTDRNLGSNFQIPPGSMPVFGSLFAVFLIPMYEKIAVPFLRKSTGHHRGITSLQRIGVGFFFSIFAFVSAALVERKRLNHTNPSTMSVFWLVPQFALFGVAEIFTYVGQLEFFYDEATDGTRSISSALFLAEIGVGSWLSTGYVKIVEHATGGIEKGWLRNNLNQSRLDLYYWLLTVINVVNFVIYLVVSYNYKGRDQHAGKRLNHECAIEMRGDHIDEREFRNVAL</sequence>
<protein>
    <submittedName>
        <fullName evidence="7">Proton-dependent oligopeptide transporter family</fullName>
    </submittedName>
</protein>
<dbReference type="Proteomes" id="UP001370490">
    <property type="component" value="Unassembled WGS sequence"/>
</dbReference>
<comment type="subcellular location">
    <subcellularLocation>
        <location evidence="1">Membrane</location>
        <topology evidence="1">Multi-pass membrane protein</topology>
    </subcellularLocation>
</comment>
<evidence type="ECO:0000313" key="8">
    <source>
        <dbReference type="Proteomes" id="UP001370490"/>
    </source>
</evidence>
<dbReference type="InterPro" id="IPR036259">
    <property type="entry name" value="MFS_trans_sf"/>
</dbReference>
<name>A0AAN8VRH8_9MAGN</name>
<feature type="transmembrane region" description="Helical" evidence="6">
    <location>
        <begin position="99"/>
        <end position="118"/>
    </location>
</feature>
<keyword evidence="4 6" id="KW-1133">Transmembrane helix</keyword>
<feature type="transmembrane region" description="Helical" evidence="6">
    <location>
        <begin position="73"/>
        <end position="92"/>
    </location>
</feature>
<dbReference type="PANTHER" id="PTHR11654">
    <property type="entry name" value="OLIGOPEPTIDE TRANSPORTER-RELATED"/>
    <property type="match status" value="1"/>
</dbReference>
<comment type="caution">
    <text evidence="7">The sequence shown here is derived from an EMBL/GenBank/DDBJ whole genome shotgun (WGS) entry which is preliminary data.</text>
</comment>